<sequence>MEGAGNPQGGAYYGNAHHGQDMNFRGFYEQGSGGAMQHGDVAHDSYGGQSGMDVGSYGHDEQRAADNMEKARAAALKTLPAMLAKYVRAQNKPVTEEELTEEVQKVYKDLRKPDGTKYTGNLERAVRGSLCSTGMFEKLEDGTWTLKEDQIQIYEQRLVARAAKIEEEKSKKRKARDEAGMEEGGERSRRYSRKSSTPGIRSKRQHKKEAIIEMVCSFQENLRTQPNWSACFQNPFKSFRGDEKEDDVWKKLGNERFVFMLQIYTFLNELIVNRHIVAEALAREKALAKAEKQGKKRPQPAEEKASKAKNQAPTISPQQLTSVSKAVRGIQDNILKLNGRLTTIEDVLGAGGGQWQGNQ</sequence>
<organism evidence="2 3">
    <name type="scientific">Rhodosorus marinus</name>
    <dbReference type="NCBI Taxonomy" id="101924"/>
    <lineage>
        <taxon>Eukaryota</taxon>
        <taxon>Rhodophyta</taxon>
        <taxon>Stylonematophyceae</taxon>
        <taxon>Stylonematales</taxon>
        <taxon>Stylonemataceae</taxon>
        <taxon>Rhodosorus</taxon>
    </lineage>
</organism>
<feature type="region of interest" description="Disordered" evidence="1">
    <location>
        <begin position="289"/>
        <end position="320"/>
    </location>
</feature>
<feature type="compositionally biased region" description="Basic and acidic residues" evidence="1">
    <location>
        <begin position="289"/>
        <end position="306"/>
    </location>
</feature>
<protein>
    <submittedName>
        <fullName evidence="2">Uncharacterized protein</fullName>
    </submittedName>
</protein>
<accession>A0AAV8UNP7</accession>
<evidence type="ECO:0000256" key="1">
    <source>
        <dbReference type="SAM" id="MobiDB-lite"/>
    </source>
</evidence>
<keyword evidence="3" id="KW-1185">Reference proteome</keyword>
<dbReference type="Proteomes" id="UP001157974">
    <property type="component" value="Unassembled WGS sequence"/>
</dbReference>
<evidence type="ECO:0000313" key="2">
    <source>
        <dbReference type="EMBL" id="KAJ8902817.1"/>
    </source>
</evidence>
<feature type="compositionally biased region" description="Polar residues" evidence="1">
    <location>
        <begin position="308"/>
        <end position="320"/>
    </location>
</feature>
<feature type="compositionally biased region" description="Basic and acidic residues" evidence="1">
    <location>
        <begin position="167"/>
        <end position="189"/>
    </location>
</feature>
<dbReference type="AlphaFoldDB" id="A0AAV8UNP7"/>
<reference evidence="2 3" key="1">
    <citation type="journal article" date="2023" name="Nat. Commun.">
        <title>Origin of minicircular mitochondrial genomes in red algae.</title>
        <authorList>
            <person name="Lee Y."/>
            <person name="Cho C.H."/>
            <person name="Lee Y.M."/>
            <person name="Park S.I."/>
            <person name="Yang J.H."/>
            <person name="West J.A."/>
            <person name="Bhattacharya D."/>
            <person name="Yoon H.S."/>
        </authorList>
    </citation>
    <scope>NUCLEOTIDE SEQUENCE [LARGE SCALE GENOMIC DNA]</scope>
    <source>
        <strain evidence="2 3">CCMP1338</strain>
        <tissue evidence="2">Whole cell</tissue>
    </source>
</reference>
<proteinExistence type="predicted"/>
<gene>
    <name evidence="2" type="ORF">NDN08_006137</name>
</gene>
<name>A0AAV8UNP7_9RHOD</name>
<dbReference type="EMBL" id="JAMWBK010000008">
    <property type="protein sequence ID" value="KAJ8902817.1"/>
    <property type="molecule type" value="Genomic_DNA"/>
</dbReference>
<feature type="region of interest" description="Disordered" evidence="1">
    <location>
        <begin position="167"/>
        <end position="206"/>
    </location>
</feature>
<evidence type="ECO:0000313" key="3">
    <source>
        <dbReference type="Proteomes" id="UP001157974"/>
    </source>
</evidence>
<comment type="caution">
    <text evidence="2">The sequence shown here is derived from an EMBL/GenBank/DDBJ whole genome shotgun (WGS) entry which is preliminary data.</text>
</comment>